<keyword evidence="3 4" id="KW-0238">DNA-binding</keyword>
<evidence type="ECO:0000313" key="6">
    <source>
        <dbReference type="EMBL" id="EIT69826.1"/>
    </source>
</evidence>
<keyword evidence="6" id="KW-0346">Stress response</keyword>
<dbReference type="InterPro" id="IPR036986">
    <property type="entry name" value="S4_RNA-bd_sf"/>
</dbReference>
<name>I8I1Z1_9GAMM</name>
<keyword evidence="2 4" id="KW-0694">RNA-binding</keyword>
<feature type="domain" description="RNA-binding S4" evidence="5">
    <location>
        <begin position="15"/>
        <end position="78"/>
    </location>
</feature>
<proteinExistence type="inferred from homology"/>
<dbReference type="SUPFAM" id="SSF55174">
    <property type="entry name" value="Alpha-L RNA-binding motif"/>
    <property type="match status" value="1"/>
</dbReference>
<evidence type="ECO:0000256" key="2">
    <source>
        <dbReference type="ARBA" id="ARBA00022884"/>
    </source>
</evidence>
<evidence type="ECO:0000313" key="7">
    <source>
        <dbReference type="Proteomes" id="UP000003704"/>
    </source>
</evidence>
<dbReference type="OrthoDB" id="9797176at2"/>
<reference evidence="6 7" key="1">
    <citation type="journal article" date="2012" name="J. Bacteriol.">
        <title>Genome Sequence of n-Alkane-Degrading Hydrocarboniphaga effusa Strain AP103T (ATCC BAA-332T).</title>
        <authorList>
            <person name="Chang H.K."/>
            <person name="Zylstra G.J."/>
            <person name="Chae J.C."/>
        </authorList>
    </citation>
    <scope>NUCLEOTIDE SEQUENCE [LARGE SCALE GENOMIC DNA]</scope>
    <source>
        <strain evidence="6 7">AP103</strain>
    </source>
</reference>
<sequence length="142" mass="16333">MGNKSNSGQAGHEPVRLDKWLWAARFYRTRTISQEAIDGGKVRYEGERAKASKTVQVGARIELRQGYDDLEVVVKALSEHRGNATLARTLYEETEASRRKREAMAEQKRIEAASFDSVRPDKRQRRLLEKLRRTLIDTGHDH</sequence>
<dbReference type="GO" id="GO:0003677">
    <property type="term" value="F:DNA binding"/>
    <property type="evidence" value="ECO:0007669"/>
    <property type="project" value="UniProtKB-KW"/>
</dbReference>
<dbReference type="PIRSF" id="PIRSF016821">
    <property type="entry name" value="HSP15"/>
    <property type="match status" value="1"/>
</dbReference>
<dbReference type="CDD" id="cd00165">
    <property type="entry name" value="S4"/>
    <property type="match status" value="1"/>
</dbReference>
<dbReference type="PROSITE" id="PS50889">
    <property type="entry name" value="S4"/>
    <property type="match status" value="1"/>
</dbReference>
<evidence type="ECO:0000259" key="5">
    <source>
        <dbReference type="SMART" id="SM00363"/>
    </source>
</evidence>
<gene>
    <name evidence="6" type="ORF">WQQ_34080</name>
</gene>
<dbReference type="GO" id="GO:0003727">
    <property type="term" value="F:single-stranded RNA binding"/>
    <property type="evidence" value="ECO:0007669"/>
    <property type="project" value="InterPro"/>
</dbReference>
<comment type="similarity">
    <text evidence="1 4">Belongs to the HSP15 family.</text>
</comment>
<evidence type="ECO:0000256" key="3">
    <source>
        <dbReference type="ARBA" id="ARBA00023125"/>
    </source>
</evidence>
<comment type="caution">
    <text evidence="6">The sequence shown here is derived from an EMBL/GenBank/DDBJ whole genome shotgun (WGS) entry which is preliminary data.</text>
</comment>
<dbReference type="SMART" id="SM00363">
    <property type="entry name" value="S4"/>
    <property type="match status" value="1"/>
</dbReference>
<protein>
    <recommendedName>
        <fullName evidence="4">Heat shock protein 15</fullName>
    </recommendedName>
</protein>
<dbReference type="GO" id="GO:0043023">
    <property type="term" value="F:ribosomal large subunit binding"/>
    <property type="evidence" value="ECO:0007669"/>
    <property type="project" value="InterPro"/>
</dbReference>
<dbReference type="GO" id="GO:0034605">
    <property type="term" value="P:cellular response to heat"/>
    <property type="evidence" value="ECO:0007669"/>
    <property type="project" value="InterPro"/>
</dbReference>
<keyword evidence="7" id="KW-1185">Reference proteome</keyword>
<evidence type="ECO:0000256" key="4">
    <source>
        <dbReference type="PIRNR" id="PIRNR016821"/>
    </source>
</evidence>
<dbReference type="InterPro" id="IPR002942">
    <property type="entry name" value="S4_RNA-bd"/>
</dbReference>
<dbReference type="Pfam" id="PF01479">
    <property type="entry name" value="S4"/>
    <property type="match status" value="1"/>
</dbReference>
<accession>I8I1Z1</accession>
<dbReference type="AlphaFoldDB" id="I8I1Z1"/>
<dbReference type="Gene3D" id="3.10.290.10">
    <property type="entry name" value="RNA-binding S4 domain"/>
    <property type="match status" value="1"/>
</dbReference>
<dbReference type="STRING" id="1172194.WQQ_34080"/>
<dbReference type="Proteomes" id="UP000003704">
    <property type="component" value="Unassembled WGS sequence"/>
</dbReference>
<dbReference type="InterPro" id="IPR025708">
    <property type="entry name" value="HSP15"/>
</dbReference>
<dbReference type="PATRIC" id="fig|1172194.4.peg.3307"/>
<dbReference type="EMBL" id="AKGD01000002">
    <property type="protein sequence ID" value="EIT69826.1"/>
    <property type="molecule type" value="Genomic_DNA"/>
</dbReference>
<evidence type="ECO:0000256" key="1">
    <source>
        <dbReference type="ARBA" id="ARBA00008396"/>
    </source>
</evidence>
<organism evidence="6 7">
    <name type="scientific">Hydrocarboniphaga effusa AP103</name>
    <dbReference type="NCBI Taxonomy" id="1172194"/>
    <lineage>
        <taxon>Bacteria</taxon>
        <taxon>Pseudomonadati</taxon>
        <taxon>Pseudomonadota</taxon>
        <taxon>Gammaproteobacteria</taxon>
        <taxon>Nevskiales</taxon>
        <taxon>Nevskiaceae</taxon>
        <taxon>Hydrocarboniphaga</taxon>
    </lineage>
</organism>
<dbReference type="RefSeq" id="WP_007186347.1">
    <property type="nucleotide sequence ID" value="NZ_AKGD01000002.1"/>
</dbReference>